<dbReference type="RefSeq" id="WP_345254329.1">
    <property type="nucleotide sequence ID" value="NZ_BAABGY010000005.1"/>
</dbReference>
<keyword evidence="5 6" id="KW-0472">Membrane</keyword>
<feature type="transmembrane region" description="Helical" evidence="6">
    <location>
        <begin position="338"/>
        <end position="355"/>
    </location>
</feature>
<evidence type="ECO:0000256" key="3">
    <source>
        <dbReference type="ARBA" id="ARBA00022692"/>
    </source>
</evidence>
<evidence type="ECO:0000313" key="8">
    <source>
        <dbReference type="Proteomes" id="UP001501725"/>
    </source>
</evidence>
<keyword evidence="2" id="KW-1003">Cell membrane</keyword>
<feature type="transmembrane region" description="Helical" evidence="6">
    <location>
        <begin position="158"/>
        <end position="176"/>
    </location>
</feature>
<feature type="transmembrane region" description="Helical" evidence="6">
    <location>
        <begin position="399"/>
        <end position="420"/>
    </location>
</feature>
<keyword evidence="4 6" id="KW-1133">Transmembrane helix</keyword>
<feature type="transmembrane region" description="Helical" evidence="6">
    <location>
        <begin position="308"/>
        <end position="326"/>
    </location>
</feature>
<comment type="subcellular location">
    <subcellularLocation>
        <location evidence="1">Cell membrane</location>
        <topology evidence="1">Multi-pass membrane protein</topology>
    </subcellularLocation>
</comment>
<evidence type="ECO:0000313" key="7">
    <source>
        <dbReference type="EMBL" id="GAA4324865.1"/>
    </source>
</evidence>
<dbReference type="InterPro" id="IPR050833">
    <property type="entry name" value="Poly_Biosynth_Transport"/>
</dbReference>
<gene>
    <name evidence="7" type="ORF">GCM10023184_12540</name>
</gene>
<feature type="transmembrane region" description="Helical" evidence="6">
    <location>
        <begin position="86"/>
        <end position="105"/>
    </location>
</feature>
<dbReference type="EMBL" id="BAABGY010000005">
    <property type="protein sequence ID" value="GAA4324865.1"/>
    <property type="molecule type" value="Genomic_DNA"/>
</dbReference>
<comment type="caution">
    <text evidence="7">The sequence shown here is derived from an EMBL/GenBank/DDBJ whole genome shotgun (WGS) entry which is preliminary data.</text>
</comment>
<evidence type="ECO:0008006" key="9">
    <source>
        <dbReference type="Google" id="ProtNLM"/>
    </source>
</evidence>
<keyword evidence="3 6" id="KW-0812">Transmembrane</keyword>
<evidence type="ECO:0000256" key="5">
    <source>
        <dbReference type="ARBA" id="ARBA00023136"/>
    </source>
</evidence>
<sequence>MSTIRKQSLISSVIVYLGFALGMVNVWLFTRVGGFTKEQFGVTATFLAFSSVLFSLSSLGSLTYVTKFFPYYNAHLDRKKNDQFTWALLFPVIGFAVVTLAGILFKDLFVRVFNNSPQLVRYYYWLYPFSFGYTVFMVLEGFAWFHGKSVLSNFYKEVLFRLLLTVIIVLTTWKIIPSFDDFVRCYAFLYGILALLLATVLWRRGVVHFQFRPSKVTRRLRRRIVALVSFSWGSSFLLNLAQVIDTIIIAAILPNGVAMAGLYSLGATLSGFIQAPQRAVVSASVSHLSEAWRAKDEGRILRIYQRSAINQLIFATAMFCLIWLNFRDALLTFNIQSDFLVSSWVFFFMGLRCVVDMGTGVSSQIIATSTHWRFEFTTGLVLVAVAIPLNVLLTMRLGIYGPALSSLLSYIVYNTIRYFFLWRRFRMQPFSAATVHTLLLAGAAYAVCYFAFRNLSGFWGMTARSAAYLVLFASGTLLLRLSPDVLPVWETAKKRMGLR</sequence>
<feature type="transmembrane region" description="Helical" evidence="6">
    <location>
        <begin position="223"/>
        <end position="241"/>
    </location>
</feature>
<feature type="transmembrane region" description="Helical" evidence="6">
    <location>
        <begin position="182"/>
        <end position="202"/>
    </location>
</feature>
<feature type="transmembrane region" description="Helical" evidence="6">
    <location>
        <begin position="247"/>
        <end position="269"/>
    </location>
</feature>
<accession>A0ABP8GID2</accession>
<name>A0ABP8GID2_9BACT</name>
<protein>
    <recommendedName>
        <fullName evidence="9">Lipopolysaccharide biosynthesis protein</fullName>
    </recommendedName>
</protein>
<evidence type="ECO:0000256" key="6">
    <source>
        <dbReference type="SAM" id="Phobius"/>
    </source>
</evidence>
<feature type="transmembrane region" description="Helical" evidence="6">
    <location>
        <begin position="432"/>
        <end position="452"/>
    </location>
</feature>
<feature type="transmembrane region" description="Helical" evidence="6">
    <location>
        <begin position="125"/>
        <end position="146"/>
    </location>
</feature>
<reference evidence="8" key="1">
    <citation type="journal article" date="2019" name="Int. J. Syst. Evol. Microbiol.">
        <title>The Global Catalogue of Microorganisms (GCM) 10K type strain sequencing project: providing services to taxonomists for standard genome sequencing and annotation.</title>
        <authorList>
            <consortium name="The Broad Institute Genomics Platform"/>
            <consortium name="The Broad Institute Genome Sequencing Center for Infectious Disease"/>
            <person name="Wu L."/>
            <person name="Ma J."/>
        </authorList>
    </citation>
    <scope>NUCLEOTIDE SEQUENCE [LARGE SCALE GENOMIC DNA]</scope>
    <source>
        <strain evidence="8">JCM 17919</strain>
    </source>
</reference>
<proteinExistence type="predicted"/>
<organism evidence="7 8">
    <name type="scientific">Flaviaesturariibacter amylovorans</name>
    <dbReference type="NCBI Taxonomy" id="1084520"/>
    <lineage>
        <taxon>Bacteria</taxon>
        <taxon>Pseudomonadati</taxon>
        <taxon>Bacteroidota</taxon>
        <taxon>Chitinophagia</taxon>
        <taxon>Chitinophagales</taxon>
        <taxon>Chitinophagaceae</taxon>
        <taxon>Flaviaestuariibacter</taxon>
    </lineage>
</organism>
<feature type="transmembrane region" description="Helical" evidence="6">
    <location>
        <begin position="458"/>
        <end position="479"/>
    </location>
</feature>
<dbReference type="Proteomes" id="UP001501725">
    <property type="component" value="Unassembled WGS sequence"/>
</dbReference>
<dbReference type="PANTHER" id="PTHR30250">
    <property type="entry name" value="PST FAMILY PREDICTED COLANIC ACID TRANSPORTER"/>
    <property type="match status" value="1"/>
</dbReference>
<evidence type="ECO:0000256" key="2">
    <source>
        <dbReference type="ARBA" id="ARBA00022475"/>
    </source>
</evidence>
<dbReference type="PANTHER" id="PTHR30250:SF11">
    <property type="entry name" value="O-ANTIGEN TRANSPORTER-RELATED"/>
    <property type="match status" value="1"/>
</dbReference>
<feature type="transmembrane region" description="Helical" evidence="6">
    <location>
        <begin position="376"/>
        <end position="393"/>
    </location>
</feature>
<evidence type="ECO:0000256" key="1">
    <source>
        <dbReference type="ARBA" id="ARBA00004651"/>
    </source>
</evidence>
<feature type="transmembrane region" description="Helical" evidence="6">
    <location>
        <begin position="9"/>
        <end position="28"/>
    </location>
</feature>
<evidence type="ECO:0000256" key="4">
    <source>
        <dbReference type="ARBA" id="ARBA00022989"/>
    </source>
</evidence>
<feature type="transmembrane region" description="Helical" evidence="6">
    <location>
        <begin position="40"/>
        <end position="65"/>
    </location>
</feature>
<keyword evidence="8" id="KW-1185">Reference proteome</keyword>